<dbReference type="GO" id="GO:0005549">
    <property type="term" value="F:odorant binding"/>
    <property type="evidence" value="ECO:0007669"/>
    <property type="project" value="InterPro"/>
</dbReference>
<accession>B6E9V3</accession>
<dbReference type="Gene3D" id="1.10.238.20">
    <property type="entry name" value="Pheromone/general odorant binding protein domain"/>
    <property type="match status" value="1"/>
</dbReference>
<organism evidence="1">
    <name type="scientific">Solenopsis invicta</name>
    <name type="common">Red imported fire ant</name>
    <name type="synonym">Solenopsis wagneri</name>
    <dbReference type="NCBI Taxonomy" id="13686"/>
    <lineage>
        <taxon>Eukaryota</taxon>
        <taxon>Metazoa</taxon>
        <taxon>Ecdysozoa</taxon>
        <taxon>Arthropoda</taxon>
        <taxon>Hexapoda</taxon>
        <taxon>Insecta</taxon>
        <taxon>Pterygota</taxon>
        <taxon>Neoptera</taxon>
        <taxon>Endopterygota</taxon>
        <taxon>Hymenoptera</taxon>
        <taxon>Apocrita</taxon>
        <taxon>Aculeata</taxon>
        <taxon>Formicoidea</taxon>
        <taxon>Formicidae</taxon>
        <taxon>Myrmicinae</taxon>
        <taxon>Solenopsis</taxon>
    </lineage>
</organism>
<evidence type="ECO:0000313" key="1">
    <source>
        <dbReference type="EMBL" id="ACI30691.1"/>
    </source>
</evidence>
<dbReference type="AlphaFoldDB" id="B6E9V3"/>
<dbReference type="CDD" id="cd23992">
    <property type="entry name" value="PBP_GOBP"/>
    <property type="match status" value="1"/>
</dbReference>
<dbReference type="InterPro" id="IPR006170">
    <property type="entry name" value="PBP/GOBP"/>
</dbReference>
<dbReference type="OrthoDB" id="6595846at2759"/>
<dbReference type="SUPFAM" id="SSF47565">
    <property type="entry name" value="Insect pheromone/odorant-binding proteins"/>
    <property type="match status" value="1"/>
</dbReference>
<sequence length="120" mass="13997">MYKEEELMTKVHTESVNAERTRKVGCFVACAMEKLNLMDEATIKETQIHEKINELFEGRDQGIAHKIARKCLKKARSITQKCEKCFSLYVCIAESVHKLQGHEEHVREETEEIEETEEQI</sequence>
<dbReference type="Pfam" id="PF01395">
    <property type="entry name" value="PBP_GOBP"/>
    <property type="match status" value="1"/>
</dbReference>
<dbReference type="InterPro" id="IPR036728">
    <property type="entry name" value="PBP_GOBP_sf"/>
</dbReference>
<protein>
    <submittedName>
        <fullName evidence="1">Odorant-binding protein</fullName>
    </submittedName>
</protein>
<reference evidence="1" key="2">
    <citation type="journal article" date="2009" name="BMC Genomics">
        <title>Large-scale identification of odorant-binding proteins and chemosensory proteins from expressed sequence tags in insects.</title>
        <authorList>
            <person name="Xu Y.L."/>
            <person name="He P."/>
            <person name="Zhang L."/>
            <person name="Fang S.Q."/>
            <person name="Dong S.L."/>
            <person name="Zhang Y.J."/>
            <person name="Li F."/>
        </authorList>
    </citation>
    <scope>NUCLEOTIDE SEQUENCE</scope>
    <source>
        <tissue evidence="1">Head with antenna</tissue>
    </source>
</reference>
<name>B6E9V3_SOLIN</name>
<reference evidence="1" key="1">
    <citation type="submission" date="2008-09" db="EMBL/GenBank/DDBJ databases">
        <authorList>
            <person name="Xu Y.-L."/>
            <person name="He P."/>
            <person name="Zhang L."/>
            <person name="Dong S.-L."/>
            <person name="Li F."/>
        </authorList>
    </citation>
    <scope>NUCLEOTIDE SEQUENCE</scope>
    <source>
        <tissue evidence="1">Head with antenna</tissue>
    </source>
</reference>
<gene>
    <name evidence="1" type="primary">OBP</name>
</gene>
<proteinExistence type="evidence at transcript level"/>
<dbReference type="EMBL" id="FJ215317">
    <property type="protein sequence ID" value="ACI30691.1"/>
    <property type="molecule type" value="mRNA"/>
</dbReference>